<keyword evidence="2" id="KW-1185">Reference proteome</keyword>
<reference evidence="1 2" key="1">
    <citation type="submission" date="2024-01" db="EMBL/GenBank/DDBJ databases">
        <title>Genome assemblies of Stephania.</title>
        <authorList>
            <person name="Yang L."/>
        </authorList>
    </citation>
    <scope>NUCLEOTIDE SEQUENCE [LARGE SCALE GENOMIC DNA]</scope>
    <source>
        <strain evidence="1">YNDBR</strain>
        <tissue evidence="1">Leaf</tissue>
    </source>
</reference>
<sequence length="235" mass="26505">MAAASEAEGESNSQSQSWEYEHLKRTVFQSTDSALRSARALQQNSSTHLRTFKDFIPQLKSHYHSYEQAFFNAFKDELASARDHPAVAAGLAVMAPLLLLRGPRRFLLRHTLGRLQTEEAQFNRADRSVKHLGLSVDLMKMESKKLLERAALAEKEMKHGRQELVRAGNEIQRLAKSVYKIEARATDLMDGLREIPGREALKLRADAASLLSLVKQQRNALDKRIMKISELGVAI</sequence>
<organism evidence="1 2">
    <name type="scientific">Stephania yunnanensis</name>
    <dbReference type="NCBI Taxonomy" id="152371"/>
    <lineage>
        <taxon>Eukaryota</taxon>
        <taxon>Viridiplantae</taxon>
        <taxon>Streptophyta</taxon>
        <taxon>Embryophyta</taxon>
        <taxon>Tracheophyta</taxon>
        <taxon>Spermatophyta</taxon>
        <taxon>Magnoliopsida</taxon>
        <taxon>Ranunculales</taxon>
        <taxon>Menispermaceae</taxon>
        <taxon>Menispermoideae</taxon>
        <taxon>Cissampelideae</taxon>
        <taxon>Stephania</taxon>
    </lineage>
</organism>
<dbReference type="AlphaFoldDB" id="A0AAP0Q943"/>
<gene>
    <name evidence="1" type="ORF">Syun_002789</name>
</gene>
<dbReference type="PANTHER" id="PTHR34554:SF2">
    <property type="entry name" value="RGS1-HXK1-INTERACTING PROTEIN 1"/>
    <property type="match status" value="1"/>
</dbReference>
<evidence type="ECO:0000313" key="1">
    <source>
        <dbReference type="EMBL" id="KAK9170649.1"/>
    </source>
</evidence>
<name>A0AAP0Q943_9MAGN</name>
<dbReference type="PANTHER" id="PTHR34554">
    <property type="entry name" value="RGS1-HXK1-INTERACTING PROTEIN 1"/>
    <property type="match status" value="1"/>
</dbReference>
<dbReference type="EMBL" id="JBBNAF010000001">
    <property type="protein sequence ID" value="KAK9170649.1"/>
    <property type="molecule type" value="Genomic_DNA"/>
</dbReference>
<dbReference type="InterPro" id="IPR053284">
    <property type="entry name" value="RGS1-HXK1_interactor"/>
</dbReference>
<accession>A0AAP0Q943</accession>
<protein>
    <submittedName>
        <fullName evidence="1">Uncharacterized protein</fullName>
    </submittedName>
</protein>
<proteinExistence type="predicted"/>
<comment type="caution">
    <text evidence="1">The sequence shown here is derived from an EMBL/GenBank/DDBJ whole genome shotgun (WGS) entry which is preliminary data.</text>
</comment>
<evidence type="ECO:0000313" key="2">
    <source>
        <dbReference type="Proteomes" id="UP001420932"/>
    </source>
</evidence>
<dbReference type="Proteomes" id="UP001420932">
    <property type="component" value="Unassembled WGS sequence"/>
</dbReference>